<evidence type="ECO:0000256" key="1">
    <source>
        <dbReference type="SAM" id="Coils"/>
    </source>
</evidence>
<protein>
    <submittedName>
        <fullName evidence="2">Uncharacterized protein</fullName>
    </submittedName>
</protein>
<dbReference type="AlphaFoldDB" id="A0AAP0WR72"/>
<keyword evidence="1" id="KW-0175">Coiled coil</keyword>
<evidence type="ECO:0000313" key="2">
    <source>
        <dbReference type="EMBL" id="KAK9276714.1"/>
    </source>
</evidence>
<name>A0AAP0WR72_LIQFO</name>
<dbReference type="PANTHER" id="PTHR31762:SF11">
    <property type="entry name" value="MYOSIN"/>
    <property type="match status" value="1"/>
</dbReference>
<accession>A0AAP0WR72</accession>
<keyword evidence="3" id="KW-1185">Reference proteome</keyword>
<gene>
    <name evidence="2" type="ORF">L1049_006250</name>
</gene>
<evidence type="ECO:0000313" key="3">
    <source>
        <dbReference type="Proteomes" id="UP001415857"/>
    </source>
</evidence>
<sequence>MKYVNQIGKSITFIFMCLSEYYRIHPNMHPEFFVCKCKMWMLMLCFPQRFCSCSEICLFCSSICYKKRTKMFLTSSELKEERCEEAEARVRELEKQVAALGEGVSLEAKLLSRYIVVHTCLHVFPLHIQCSGYDILCNSSAERKLHCVKER</sequence>
<dbReference type="PANTHER" id="PTHR31762">
    <property type="entry name" value="FAS-BINDING FACTOR-LIKE PROTEIN"/>
    <property type="match status" value="1"/>
</dbReference>
<reference evidence="2 3" key="1">
    <citation type="journal article" date="2024" name="Plant J.">
        <title>Genome sequences and population genomics reveal climatic adaptation and genomic divergence between two closely related sweetgum species.</title>
        <authorList>
            <person name="Xu W.Q."/>
            <person name="Ren C.Q."/>
            <person name="Zhang X.Y."/>
            <person name="Comes H.P."/>
            <person name="Liu X.H."/>
            <person name="Li Y.G."/>
            <person name="Kettle C.J."/>
            <person name="Jalonen R."/>
            <person name="Gaisberger H."/>
            <person name="Ma Y.Z."/>
            <person name="Qiu Y.X."/>
        </authorList>
    </citation>
    <scope>NUCLEOTIDE SEQUENCE [LARGE SCALE GENOMIC DNA]</scope>
    <source>
        <strain evidence="2">Hangzhou</strain>
    </source>
</reference>
<dbReference type="InterPro" id="IPR040321">
    <property type="entry name" value="SCD2-like"/>
</dbReference>
<feature type="coiled-coil region" evidence="1">
    <location>
        <begin position="76"/>
        <end position="103"/>
    </location>
</feature>
<comment type="caution">
    <text evidence="2">The sequence shown here is derived from an EMBL/GenBank/DDBJ whole genome shotgun (WGS) entry which is preliminary data.</text>
</comment>
<organism evidence="2 3">
    <name type="scientific">Liquidambar formosana</name>
    <name type="common">Formosan gum</name>
    <dbReference type="NCBI Taxonomy" id="63359"/>
    <lineage>
        <taxon>Eukaryota</taxon>
        <taxon>Viridiplantae</taxon>
        <taxon>Streptophyta</taxon>
        <taxon>Embryophyta</taxon>
        <taxon>Tracheophyta</taxon>
        <taxon>Spermatophyta</taxon>
        <taxon>Magnoliopsida</taxon>
        <taxon>eudicotyledons</taxon>
        <taxon>Gunneridae</taxon>
        <taxon>Pentapetalae</taxon>
        <taxon>Saxifragales</taxon>
        <taxon>Altingiaceae</taxon>
        <taxon>Liquidambar</taxon>
    </lineage>
</organism>
<dbReference type="EMBL" id="JBBPBK010000010">
    <property type="protein sequence ID" value="KAK9276714.1"/>
    <property type="molecule type" value="Genomic_DNA"/>
</dbReference>
<proteinExistence type="predicted"/>
<dbReference type="GO" id="GO:0000911">
    <property type="term" value="P:cytokinesis by cell plate formation"/>
    <property type="evidence" value="ECO:0007669"/>
    <property type="project" value="InterPro"/>
</dbReference>
<dbReference type="Proteomes" id="UP001415857">
    <property type="component" value="Unassembled WGS sequence"/>
</dbReference>